<sequence length="286" mass="31056">MERKGTHVTLMGLGLAVMPVLAAARMGTWETLEGGNGEMVITKSQGVGEGDSYRAEYSHLVPGDEPGTYKWETLSTQDPKTVSSLVDSISGLLETPFSFLNDFPSDMSQPAWVDMLDFDYGEMDMDTSVSNDADLRKVMRQRVKPAMKDCMKSKQMPNWRMGDRGASTWDWTKGGNADTADTLAPKAEPVKASPHSSSGLVCILFALGFLTLAAVGMVSVINCLLSYCCGSCRGASRDEGMSEPLLDRQFLVEGVTEAPHVHKSMPSTNKPTLVNVVTYEPLKPSN</sequence>
<accession>A0A7S3XFD0</accession>
<keyword evidence="2" id="KW-0732">Signal</keyword>
<reference evidence="3" key="1">
    <citation type="submission" date="2021-01" db="EMBL/GenBank/DDBJ databases">
        <authorList>
            <person name="Corre E."/>
            <person name="Pelletier E."/>
            <person name="Niang G."/>
            <person name="Scheremetjew M."/>
            <person name="Finn R."/>
            <person name="Kale V."/>
            <person name="Holt S."/>
            <person name="Cochrane G."/>
            <person name="Meng A."/>
            <person name="Brown T."/>
            <person name="Cohen L."/>
        </authorList>
    </citation>
    <scope>NUCLEOTIDE SEQUENCE</scope>
    <source>
        <strain evidence="3">CCMP1897</strain>
    </source>
</reference>
<evidence type="ECO:0000313" key="3">
    <source>
        <dbReference type="EMBL" id="CAE0610560.1"/>
    </source>
</evidence>
<evidence type="ECO:0000256" key="2">
    <source>
        <dbReference type="SAM" id="SignalP"/>
    </source>
</evidence>
<protein>
    <submittedName>
        <fullName evidence="3">Uncharacterized protein</fullName>
    </submittedName>
</protein>
<proteinExistence type="predicted"/>
<evidence type="ECO:0000256" key="1">
    <source>
        <dbReference type="SAM" id="Phobius"/>
    </source>
</evidence>
<dbReference type="EMBL" id="HBIS01004821">
    <property type="protein sequence ID" value="CAE0610560.1"/>
    <property type="molecule type" value="Transcribed_RNA"/>
</dbReference>
<feature type="transmembrane region" description="Helical" evidence="1">
    <location>
        <begin position="203"/>
        <end position="227"/>
    </location>
</feature>
<keyword evidence="1" id="KW-1133">Transmembrane helix</keyword>
<keyword evidence="1" id="KW-0812">Transmembrane</keyword>
<keyword evidence="1" id="KW-0472">Membrane</keyword>
<dbReference type="AlphaFoldDB" id="A0A7S3XFD0"/>
<gene>
    <name evidence="3" type="ORF">PSAL00342_LOCUS4395</name>
</gene>
<feature type="signal peptide" evidence="2">
    <location>
        <begin position="1"/>
        <end position="22"/>
    </location>
</feature>
<organism evidence="3">
    <name type="scientific">Picocystis salinarum</name>
    <dbReference type="NCBI Taxonomy" id="88271"/>
    <lineage>
        <taxon>Eukaryota</taxon>
        <taxon>Viridiplantae</taxon>
        <taxon>Chlorophyta</taxon>
        <taxon>Picocystophyceae</taxon>
        <taxon>Picocystales</taxon>
        <taxon>Picocystaceae</taxon>
        <taxon>Picocystis</taxon>
    </lineage>
</organism>
<name>A0A7S3XFD0_9CHLO</name>
<feature type="chain" id="PRO_5030589435" evidence="2">
    <location>
        <begin position="23"/>
        <end position="286"/>
    </location>
</feature>